<dbReference type="CDD" id="cd19941">
    <property type="entry name" value="TIL"/>
    <property type="match status" value="3"/>
</dbReference>
<dbReference type="OMA" id="CHDTISP"/>
<feature type="domain" description="VWFD" evidence="6">
    <location>
        <begin position="1228"/>
        <end position="1408"/>
    </location>
</feature>
<keyword evidence="8" id="KW-1185">Reference proteome</keyword>
<dbReference type="Proteomes" id="UP000008672">
    <property type="component" value="Unassembled WGS sequence"/>
</dbReference>
<keyword evidence="5" id="KW-0325">Glycoprotein</keyword>
<dbReference type="InterPro" id="IPR014853">
    <property type="entry name" value="VWF/SSPO/ZAN-like_Cys-rich_dom"/>
</dbReference>
<dbReference type="Gene3D" id="2.10.25.10">
    <property type="entry name" value="Laminin"/>
    <property type="match status" value="3"/>
</dbReference>
<evidence type="ECO:0000256" key="4">
    <source>
        <dbReference type="ARBA" id="ARBA00023157"/>
    </source>
</evidence>
<dbReference type="EMBL" id="AFYH01099735">
    <property type="status" value="NOT_ANNOTATED_CDS"/>
    <property type="molecule type" value="Genomic_DNA"/>
</dbReference>
<evidence type="ECO:0000256" key="1">
    <source>
        <dbReference type="ARBA" id="ARBA00004613"/>
    </source>
</evidence>
<dbReference type="InterPro" id="IPR025615">
    <property type="entry name" value="TILa_dom"/>
</dbReference>
<dbReference type="Pfam" id="PF12714">
    <property type="entry name" value="TILa"/>
    <property type="match status" value="2"/>
</dbReference>
<dbReference type="EMBL" id="AFYH01099734">
    <property type="status" value="NOT_ANNOTATED_CDS"/>
    <property type="molecule type" value="Genomic_DNA"/>
</dbReference>
<dbReference type="SMART" id="SM00832">
    <property type="entry name" value="C8"/>
    <property type="match status" value="3"/>
</dbReference>
<dbReference type="PROSITE" id="PS51233">
    <property type="entry name" value="VWFD"/>
    <property type="match status" value="3"/>
</dbReference>
<dbReference type="Pfam" id="PF17517">
    <property type="entry name" value="IgGFc_binding"/>
    <property type="match status" value="1"/>
</dbReference>
<protein>
    <recommendedName>
        <fullName evidence="6">VWFD domain-containing protein</fullName>
    </recommendedName>
</protein>
<dbReference type="InterPro" id="IPR002919">
    <property type="entry name" value="TIL_dom"/>
</dbReference>
<evidence type="ECO:0000259" key="6">
    <source>
        <dbReference type="PROSITE" id="PS51233"/>
    </source>
</evidence>
<keyword evidence="2" id="KW-0964">Secreted</keyword>
<accession>H3AZ76</accession>
<evidence type="ECO:0000256" key="3">
    <source>
        <dbReference type="ARBA" id="ARBA00022737"/>
    </source>
</evidence>
<dbReference type="EMBL" id="AFYH01099736">
    <property type="status" value="NOT_ANNOTATED_CDS"/>
    <property type="molecule type" value="Genomic_DNA"/>
</dbReference>
<dbReference type="Pfam" id="PF08742">
    <property type="entry name" value="C8"/>
    <property type="match status" value="3"/>
</dbReference>
<name>H3AZ76_LATCH</name>
<evidence type="ECO:0000313" key="7">
    <source>
        <dbReference type="Ensembl" id="ENSLACP00000014947.1"/>
    </source>
</evidence>
<dbReference type="FunFam" id="2.10.25.10:FF:000055">
    <property type="entry name" value="alpha-tectorin isoform X1"/>
    <property type="match status" value="2"/>
</dbReference>
<proteinExistence type="predicted"/>
<keyword evidence="4" id="KW-1015">Disulfide bond</keyword>
<dbReference type="InterPro" id="IPR035234">
    <property type="entry name" value="IgGFc-bd_N"/>
</dbReference>
<dbReference type="GeneTree" id="ENSGT00950000183155"/>
<dbReference type="SMART" id="SM00215">
    <property type="entry name" value="VWC_out"/>
    <property type="match status" value="2"/>
</dbReference>
<evidence type="ECO:0000313" key="8">
    <source>
        <dbReference type="Proteomes" id="UP000008672"/>
    </source>
</evidence>
<evidence type="ECO:0000256" key="5">
    <source>
        <dbReference type="ARBA" id="ARBA00023180"/>
    </source>
</evidence>
<dbReference type="Pfam" id="PF01826">
    <property type="entry name" value="TIL"/>
    <property type="match status" value="3"/>
</dbReference>
<dbReference type="eggNOG" id="KOG1216">
    <property type="taxonomic scope" value="Eukaryota"/>
</dbReference>
<dbReference type="GO" id="GO:0031012">
    <property type="term" value="C:extracellular matrix"/>
    <property type="evidence" value="ECO:0007669"/>
    <property type="project" value="TreeGrafter"/>
</dbReference>
<dbReference type="SMART" id="SM00216">
    <property type="entry name" value="VWD"/>
    <property type="match status" value="3"/>
</dbReference>
<dbReference type="PANTHER" id="PTHR11339">
    <property type="entry name" value="EXTRACELLULAR MATRIX GLYCOPROTEIN RELATED"/>
    <property type="match status" value="1"/>
</dbReference>
<reference evidence="7" key="2">
    <citation type="submission" date="2025-08" db="UniProtKB">
        <authorList>
            <consortium name="Ensembl"/>
        </authorList>
    </citation>
    <scope>IDENTIFICATION</scope>
</reference>
<dbReference type="STRING" id="7897.ENSLACP00000014947"/>
<comment type="subcellular location">
    <subcellularLocation>
        <location evidence="1">Secreted</location>
    </subcellularLocation>
</comment>
<dbReference type="Ensembl" id="ENSLACT00000015052.1">
    <property type="protein sequence ID" value="ENSLACP00000014947.1"/>
    <property type="gene ID" value="ENSLACG00000013156.1"/>
</dbReference>
<organism evidence="7 8">
    <name type="scientific">Latimeria chalumnae</name>
    <name type="common">Coelacanth</name>
    <dbReference type="NCBI Taxonomy" id="7897"/>
    <lineage>
        <taxon>Eukaryota</taxon>
        <taxon>Metazoa</taxon>
        <taxon>Chordata</taxon>
        <taxon>Craniata</taxon>
        <taxon>Vertebrata</taxon>
        <taxon>Euteleostomi</taxon>
        <taxon>Coelacanthiformes</taxon>
        <taxon>Coelacanthidae</taxon>
        <taxon>Latimeria</taxon>
    </lineage>
</organism>
<reference evidence="8" key="1">
    <citation type="submission" date="2011-08" db="EMBL/GenBank/DDBJ databases">
        <title>The draft genome of Latimeria chalumnae.</title>
        <authorList>
            <person name="Di Palma F."/>
            <person name="Alfoldi J."/>
            <person name="Johnson J."/>
            <person name="Berlin A."/>
            <person name="Gnerre S."/>
            <person name="Jaffe D."/>
            <person name="MacCallum I."/>
            <person name="Young S."/>
            <person name="Walker B.J."/>
            <person name="Lander E."/>
            <person name="Lindblad-Toh K."/>
        </authorList>
    </citation>
    <scope>NUCLEOTIDE SEQUENCE [LARGE SCALE GENOMIC DNA]</scope>
    <source>
        <strain evidence="8">Wild caught</strain>
    </source>
</reference>
<dbReference type="InterPro" id="IPR036084">
    <property type="entry name" value="Ser_inhib-like_sf"/>
</dbReference>
<dbReference type="SUPFAM" id="SSF57567">
    <property type="entry name" value="Serine protease inhibitors"/>
    <property type="match status" value="3"/>
</dbReference>
<dbReference type="InterPro" id="IPR050780">
    <property type="entry name" value="Mucin_vWF_Thrombospondin_sf"/>
</dbReference>
<dbReference type="FunFam" id="2.10.25.10:FF:000153">
    <property type="entry name" value="MUC5B isoform 1"/>
    <property type="match status" value="1"/>
</dbReference>
<evidence type="ECO:0000256" key="2">
    <source>
        <dbReference type="ARBA" id="ARBA00022525"/>
    </source>
</evidence>
<dbReference type="InterPro" id="IPR001846">
    <property type="entry name" value="VWF_type-D"/>
</dbReference>
<feature type="domain" description="VWFD" evidence="6">
    <location>
        <begin position="840"/>
        <end position="1019"/>
    </location>
</feature>
<dbReference type="PANTHER" id="PTHR11339:SF373">
    <property type="entry name" value="VWFD DOMAIN-CONTAINING PROTEIN"/>
    <property type="match status" value="1"/>
</dbReference>
<sequence>GATEEAWLSQRGPVGKEFITAFMENYVRRYSTGQFQLHIKAFSAGTSVKVTVNKSTFRKDLTLGEGETQVVTVDRTVELSGSTLSCNTVIIKADKPISVTSLNSKALSTDTTIVYPMEQLGIEYYIITPPDGPYRTFKEIAIVNGDRENEVSVFLKASVVFRRKYYRAGSKLMVSMKAYEVLQLQASYSLSGSRVVAQKPVAVLAGHSCAMKFSKCNHVFEQLLPVSRWGTSFVVPPVPFQTRYDWVFIMTSQNTQLEVHRESGKQSKKLVGGTLVKYSLPLKNPLYITSDVGIQVMLLFNGMRARNNYYDPFFVNIIPTSQFCNSYSLNAYTGFTNYALIVAKPSAQSKMNFDGKAASKLSWAPIADSGYSWALMEYDKGAGSHTMDSDDSFGLYSIGVGKMNGYGSPASCTSGGHSADPCATMKCRVKEACKVVDGAAQCVAESSAVCWAWGDPHYHTFDGKNYDFQGTCTYTIAKNCGSDITLPAFSVEEKNENRGGNTRVAYVRTVKVEVYGVTITVVRSERGRVRVNDMLAYLPITLEDNKVKLYQSGASAIVETDFGLKVSYDWNYHLVITLSSSYFGSVCGLCGNYNGNPSDDFATPGGTLVTTPEKLGASWKVKDGDPRCWDDCHGKCKVCEENILKKYKGEAFCGILAKADGPFKDCHAKINHQIYMDNCAYDLCVNDGYKQFLCQAIKTYADSCQKEAVRLQEWRNIIGCPMDCPGNSHYELNGQPCPATCSDRNAPSKCTGVPGVESCSCNDGYMLSGDKCVRQEHCGCTHEGRYYPPNEKLWLDDKCQRQCTCNPSTGKVSCSNVGCKSGQKCSVVNGIRDCYATTYGTCTALGDPHYKTFDHKKYNFQGTCVYQFAELCEKKDGLVYFGVQVQNNHRGSKTVSYTKLVEVEVYGTKIIISTQHKGKIMVNNILVNLPYYLHDNKLRIFRSGTHAIIQTNFGLQVAFNWKSRIAVKIPSTYAGAVCGLCGNFNGDPKDDLTMKDGQLASKPTAFGQSWKTMEIPGCVHGCKGKCPDCNANQMRQYENDKFCGMITDSKGPFRDCHGQLDPKDYFEDCTYDVCLYNGRADVLCQAISSYASACQEAGVTIYNWRSKTFCSLTCPQNSHYELCADGCPVTCSGLSAPVGCDDVCKEGCQCDEGFVLSGEQCVPIRQCGCVHEDEYYKTGEVFYPSGLCKKQCTCEVGGGVECQRFSCGKNEECKVKDGVQKCQAIGHATCSASGDPHYISFDGKKFDFQGTCTYTLAKSCKTDKHLTLFSVQVENVQWRKRKVAVTKLVAVEVYETTLMLVQGKKGFVKVNGVFNRLPLILEDGKVRVYQHGINVAIETDFGLLVKYDLVYRVSVRVPGNYMGKMGGLCGNYNGDKNDDFMLPKGQSAKDITEFGAAWKTTVPGVSCNDGCGDKCPSCSAERRKIFEKKDYCGFLTDSDGPFKNCHGKVDPALYFEDCIFDTCEADGDTQVLCGSIQSYATACQSEGVAIEKWRSDSFCPLSCPANSHYEICADTCSLTCVGLTDESKCPTECAEGCECDEGFFLDGEECIPMEECGCFENGRYYK</sequence>
<dbReference type="InParanoid" id="H3AZ76"/>
<dbReference type="Pfam" id="PF00094">
    <property type="entry name" value="VWD"/>
    <property type="match status" value="3"/>
</dbReference>
<keyword evidence="3" id="KW-0677">Repeat</keyword>
<dbReference type="InterPro" id="IPR001007">
    <property type="entry name" value="VWF_dom"/>
</dbReference>
<dbReference type="GO" id="GO:0005615">
    <property type="term" value="C:extracellular space"/>
    <property type="evidence" value="ECO:0007669"/>
    <property type="project" value="TreeGrafter"/>
</dbReference>
<reference evidence="7" key="3">
    <citation type="submission" date="2025-09" db="UniProtKB">
        <authorList>
            <consortium name="Ensembl"/>
        </authorList>
    </citation>
    <scope>IDENTIFICATION</scope>
</reference>
<feature type="domain" description="VWFD" evidence="6">
    <location>
        <begin position="448"/>
        <end position="629"/>
    </location>
</feature>
<dbReference type="HOGENOM" id="CLU_245323_0_0_1"/>